<dbReference type="RefSeq" id="WP_258784628.1">
    <property type="nucleotide sequence ID" value="NZ_JANUGQ010000001.1"/>
</dbReference>
<feature type="transmembrane region" description="Helical" evidence="1">
    <location>
        <begin position="60"/>
        <end position="80"/>
    </location>
</feature>
<protein>
    <submittedName>
        <fullName evidence="2">DUF4190 domain-containing protein</fullName>
    </submittedName>
</protein>
<gene>
    <name evidence="2" type="ORF">NX801_00110</name>
</gene>
<dbReference type="InterPro" id="IPR055338">
    <property type="entry name" value="YqfX-like"/>
</dbReference>
<feature type="transmembrane region" description="Helical" evidence="1">
    <location>
        <begin position="20"/>
        <end position="48"/>
    </location>
</feature>
<keyword evidence="3" id="KW-1185">Reference proteome</keyword>
<proteinExistence type="predicted"/>
<dbReference type="PANTHER" id="PTHR40040:SF1">
    <property type="entry name" value="MEMBRANE PROTEIN"/>
    <property type="match status" value="1"/>
</dbReference>
<dbReference type="Proteomes" id="UP001431313">
    <property type="component" value="Unassembled WGS sequence"/>
</dbReference>
<accession>A0ABT2C9L6</accession>
<dbReference type="PANTHER" id="PTHR40040">
    <property type="entry name" value="SMALL HYDROPHOBIC PROTEIN-RELATED"/>
    <property type="match status" value="1"/>
</dbReference>
<dbReference type="EMBL" id="JANUGQ010000001">
    <property type="protein sequence ID" value="MCS0634091.1"/>
    <property type="molecule type" value="Genomic_DNA"/>
</dbReference>
<name>A0ABT2C9L6_9ACTN</name>
<evidence type="ECO:0000313" key="2">
    <source>
        <dbReference type="EMBL" id="MCS0634091.1"/>
    </source>
</evidence>
<evidence type="ECO:0000313" key="3">
    <source>
        <dbReference type="Proteomes" id="UP001431313"/>
    </source>
</evidence>
<reference evidence="2" key="1">
    <citation type="submission" date="2022-08" db="EMBL/GenBank/DDBJ databases">
        <authorList>
            <person name="Somphong A."/>
            <person name="Phongsopitanun W."/>
        </authorList>
    </citation>
    <scope>NUCLEOTIDE SEQUENCE</scope>
    <source>
        <strain evidence="2">LP05-1</strain>
    </source>
</reference>
<comment type="caution">
    <text evidence="2">The sequence shown here is derived from an EMBL/GenBank/DDBJ whole genome shotgun (WGS) entry which is preliminary data.</text>
</comment>
<keyword evidence="1" id="KW-0812">Transmembrane</keyword>
<keyword evidence="1" id="KW-0472">Membrane</keyword>
<evidence type="ECO:0000256" key="1">
    <source>
        <dbReference type="SAM" id="Phobius"/>
    </source>
</evidence>
<sequence>MEITASPRRRTGTRDADGMAVTSFVLGLVGLLIGNIVLGPVAIGLALLALRRGTTRRFRAFLGLGLGIADLVVLAVLVSMDRTWSWGLF</sequence>
<keyword evidence="1" id="KW-1133">Transmembrane helix</keyword>
<organism evidence="2 3">
    <name type="scientific">Streptomyces pyxinae</name>
    <dbReference type="NCBI Taxonomy" id="2970734"/>
    <lineage>
        <taxon>Bacteria</taxon>
        <taxon>Bacillati</taxon>
        <taxon>Actinomycetota</taxon>
        <taxon>Actinomycetes</taxon>
        <taxon>Kitasatosporales</taxon>
        <taxon>Streptomycetaceae</taxon>
        <taxon>Streptomyces</taxon>
    </lineage>
</organism>